<protein>
    <submittedName>
        <fullName evidence="1">Uncharacterized protein</fullName>
    </submittedName>
</protein>
<comment type="caution">
    <text evidence="1">The sequence shown here is derived from an EMBL/GenBank/DDBJ whole genome shotgun (WGS) entry which is preliminary data.</text>
</comment>
<dbReference type="EMBL" id="BARU01048673">
    <property type="protein sequence ID" value="GAH98293.1"/>
    <property type="molecule type" value="Genomic_DNA"/>
</dbReference>
<dbReference type="InterPro" id="IPR053860">
    <property type="entry name" value="DUF6932"/>
</dbReference>
<dbReference type="AlphaFoldDB" id="X1LVX3"/>
<dbReference type="Pfam" id="PF22014">
    <property type="entry name" value="DUF6932"/>
    <property type="match status" value="1"/>
</dbReference>
<proteinExistence type="predicted"/>
<sequence>EKGGNLPKGVHKATLDEVREIFGASSARRKWLIRNLEKIIDLARTTGRLERVIVWGSFVSNEELPQDI</sequence>
<evidence type="ECO:0000313" key="1">
    <source>
        <dbReference type="EMBL" id="GAH98293.1"/>
    </source>
</evidence>
<feature type="non-terminal residue" evidence="1">
    <location>
        <position position="1"/>
    </location>
</feature>
<accession>X1LVX3</accession>
<organism evidence="1">
    <name type="scientific">marine sediment metagenome</name>
    <dbReference type="NCBI Taxonomy" id="412755"/>
    <lineage>
        <taxon>unclassified sequences</taxon>
        <taxon>metagenomes</taxon>
        <taxon>ecological metagenomes</taxon>
    </lineage>
</organism>
<reference evidence="1" key="1">
    <citation type="journal article" date="2014" name="Front. Microbiol.">
        <title>High frequency of phylogenetically diverse reductive dehalogenase-homologous genes in deep subseafloor sedimentary metagenomes.</title>
        <authorList>
            <person name="Kawai M."/>
            <person name="Futagami T."/>
            <person name="Toyoda A."/>
            <person name="Takaki Y."/>
            <person name="Nishi S."/>
            <person name="Hori S."/>
            <person name="Arai W."/>
            <person name="Tsubouchi T."/>
            <person name="Morono Y."/>
            <person name="Uchiyama I."/>
            <person name="Ito T."/>
            <person name="Fujiyama A."/>
            <person name="Inagaki F."/>
            <person name="Takami H."/>
        </authorList>
    </citation>
    <scope>NUCLEOTIDE SEQUENCE</scope>
    <source>
        <strain evidence="1">Expedition CK06-06</strain>
    </source>
</reference>
<gene>
    <name evidence="1" type="ORF">S03H2_72193</name>
</gene>
<feature type="non-terminal residue" evidence="1">
    <location>
        <position position="68"/>
    </location>
</feature>
<name>X1LVX3_9ZZZZ</name>